<reference evidence="1 2" key="1">
    <citation type="submission" date="2016-03" db="EMBL/GenBank/DDBJ databases">
        <title>Trachymyrmex septentrionalis WGS genome.</title>
        <authorList>
            <person name="Nygaard S."/>
            <person name="Hu H."/>
            <person name="Boomsma J."/>
            <person name="Zhang G."/>
        </authorList>
    </citation>
    <scope>NUCLEOTIDE SEQUENCE [LARGE SCALE GENOMIC DNA]</scope>
    <source>
        <strain evidence="1">Tsep2-gDNA-1</strain>
        <tissue evidence="1">Whole body</tissue>
    </source>
</reference>
<protein>
    <submittedName>
        <fullName evidence="1">Uncharacterized protein</fullName>
    </submittedName>
</protein>
<dbReference type="Proteomes" id="UP000078541">
    <property type="component" value="Unassembled WGS sequence"/>
</dbReference>
<dbReference type="EMBL" id="KQ981855">
    <property type="protein sequence ID" value="KYN34782.1"/>
    <property type="molecule type" value="Genomic_DNA"/>
</dbReference>
<organism evidence="1 2">
    <name type="scientific">Trachymyrmex septentrionalis</name>
    <dbReference type="NCBI Taxonomy" id="34720"/>
    <lineage>
        <taxon>Eukaryota</taxon>
        <taxon>Metazoa</taxon>
        <taxon>Ecdysozoa</taxon>
        <taxon>Arthropoda</taxon>
        <taxon>Hexapoda</taxon>
        <taxon>Insecta</taxon>
        <taxon>Pterygota</taxon>
        <taxon>Neoptera</taxon>
        <taxon>Endopterygota</taxon>
        <taxon>Hymenoptera</taxon>
        <taxon>Apocrita</taxon>
        <taxon>Aculeata</taxon>
        <taxon>Formicoidea</taxon>
        <taxon>Formicidae</taxon>
        <taxon>Myrmicinae</taxon>
        <taxon>Trachymyrmex</taxon>
    </lineage>
</organism>
<sequence>MDWARGTLRRDPASCLWALYLHGVQKDRVLSRESRDEAQKETARDVLTRVFVMELMAGSEDYGKHYSGGKATRQEIMVSRSLGSTRGRIILWREEKARSVWFIGDYGRDIGTYAFCLTQRIYTRYADSAAPVTGSCIWMNGDVPRPCPVDVNRHQDKGRRLHRMAIRLRDAITITMTIITVSMRHNRCFIEYLLIINLESASRRGPTTSRTMRVSHGRLFTYQSDSHVSETIKRFFACDFLVFLFLSAHANRSRLIASLRIYFARRDFSGRS</sequence>
<gene>
    <name evidence="1" type="ORF">ALC56_10750</name>
</gene>
<dbReference type="AlphaFoldDB" id="A0A195F3M5"/>
<evidence type="ECO:0000313" key="2">
    <source>
        <dbReference type="Proteomes" id="UP000078541"/>
    </source>
</evidence>
<accession>A0A195F3M5</accession>
<keyword evidence="2" id="KW-1185">Reference proteome</keyword>
<evidence type="ECO:0000313" key="1">
    <source>
        <dbReference type="EMBL" id="KYN34782.1"/>
    </source>
</evidence>
<proteinExistence type="predicted"/>
<name>A0A195F3M5_9HYME</name>